<protein>
    <submittedName>
        <fullName evidence="1">Uncharacterized protein</fullName>
    </submittedName>
</protein>
<dbReference type="EMBL" id="HBKN01020207">
    <property type="protein sequence ID" value="CAE2300868.1"/>
    <property type="molecule type" value="Transcribed_RNA"/>
</dbReference>
<name>A0A7S4NP40_GUITH</name>
<dbReference type="AlphaFoldDB" id="A0A7S4NP40"/>
<reference evidence="1" key="1">
    <citation type="submission" date="2021-01" db="EMBL/GenBank/DDBJ databases">
        <authorList>
            <person name="Corre E."/>
            <person name="Pelletier E."/>
            <person name="Niang G."/>
            <person name="Scheremetjew M."/>
            <person name="Finn R."/>
            <person name="Kale V."/>
            <person name="Holt S."/>
            <person name="Cochrane G."/>
            <person name="Meng A."/>
            <person name="Brown T."/>
            <person name="Cohen L."/>
        </authorList>
    </citation>
    <scope>NUCLEOTIDE SEQUENCE</scope>
    <source>
        <strain evidence="1">CCMP 2712</strain>
    </source>
</reference>
<proteinExistence type="predicted"/>
<evidence type="ECO:0000313" key="1">
    <source>
        <dbReference type="EMBL" id="CAE2300868.1"/>
    </source>
</evidence>
<organism evidence="1">
    <name type="scientific">Guillardia theta</name>
    <name type="common">Cryptophyte</name>
    <name type="synonym">Cryptomonas phi</name>
    <dbReference type="NCBI Taxonomy" id="55529"/>
    <lineage>
        <taxon>Eukaryota</taxon>
        <taxon>Cryptophyceae</taxon>
        <taxon>Pyrenomonadales</taxon>
        <taxon>Geminigeraceae</taxon>
        <taxon>Guillardia</taxon>
    </lineage>
</organism>
<gene>
    <name evidence="1" type="ORF">GTHE00462_LOCUS15902</name>
</gene>
<accession>A0A7S4NP40</accession>
<sequence length="148" mass="17092">MALQWRFLGALFATTMLFALIVISRSGRHSNSVLKSNTLLYRKFLQPEMQVNPQEIALAYSPMSVLSTRFCKDTCRGDYSTCGQVLGRDSQPCFYLFIDCVENDCQDPNWQGKEVCFSSLRNNYLTCIRNNENIDYCQNVFHIQKDKC</sequence>